<gene>
    <name evidence="1" type="ORF">RN50_01078</name>
</gene>
<protein>
    <submittedName>
        <fullName evidence="1">Uncharacterized protein</fullName>
    </submittedName>
</protein>
<dbReference type="Proteomes" id="UP000033572">
    <property type="component" value="Unassembled WGS sequence"/>
</dbReference>
<dbReference type="EMBL" id="JYIU01000036">
    <property type="protein sequence ID" value="KJL23140.1"/>
    <property type="molecule type" value="Genomic_DNA"/>
</dbReference>
<evidence type="ECO:0000313" key="1">
    <source>
        <dbReference type="EMBL" id="KJL23140.1"/>
    </source>
</evidence>
<sequence length="155" mass="16993">MMLDDGVSYAEIVRTVGGTSLGSVGRYALSRKSELARLVDDEPGVTHILSRLVELAEHANSLRRQSKLTGSPVQQIRAIKSEAEILQRILEELRVDDLGVAEALNESQALVSALKIFLTQYPDSASDLIEVFRSTPELEELATALSARTNRRTTS</sequence>
<accession>A0A0F0KSN5</accession>
<evidence type="ECO:0000313" key="2">
    <source>
        <dbReference type="Proteomes" id="UP000033572"/>
    </source>
</evidence>
<dbReference type="RefSeq" id="WP_156149263.1">
    <property type="nucleotide sequence ID" value="NZ_CP031425.1"/>
</dbReference>
<dbReference type="AlphaFoldDB" id="A0A0F0KSN5"/>
<comment type="caution">
    <text evidence="1">The sequence shown here is derived from an EMBL/GenBank/DDBJ whole genome shotgun (WGS) entry which is preliminary data.</text>
</comment>
<keyword evidence="2" id="KW-1185">Reference proteome</keyword>
<reference evidence="1 2" key="1">
    <citation type="submission" date="2015-02" db="EMBL/GenBank/DDBJ databases">
        <title>Draft genome sequences of ten Microbacterium spp. with emphasis on heavy metal contaminated environments.</title>
        <authorList>
            <person name="Corretto E."/>
        </authorList>
    </citation>
    <scope>NUCLEOTIDE SEQUENCE [LARGE SCALE GENOMIC DNA]</scope>
    <source>
        <strain evidence="1 2">DSM 12966</strain>
    </source>
</reference>
<dbReference type="GeneID" id="94446083"/>
<name>A0A0F0KSN5_9MICO</name>
<organism evidence="1 2">
    <name type="scientific">Microbacterium foliorum</name>
    <dbReference type="NCBI Taxonomy" id="104336"/>
    <lineage>
        <taxon>Bacteria</taxon>
        <taxon>Bacillati</taxon>
        <taxon>Actinomycetota</taxon>
        <taxon>Actinomycetes</taxon>
        <taxon>Micrococcales</taxon>
        <taxon>Microbacteriaceae</taxon>
        <taxon>Microbacterium</taxon>
    </lineage>
</organism>
<proteinExistence type="predicted"/>
<dbReference type="PATRIC" id="fig|104336.4.peg.1106"/>